<evidence type="ECO:0000259" key="2">
    <source>
        <dbReference type="PROSITE" id="PS50076"/>
    </source>
</evidence>
<dbReference type="RefSeq" id="YP_010776235.1">
    <property type="nucleotide sequence ID" value="NC_075034.1"/>
</dbReference>
<keyword evidence="4" id="KW-1185">Reference proteome</keyword>
<name>A0A167RAV7_9VIRU</name>
<dbReference type="CDD" id="cd06257">
    <property type="entry name" value="DnaJ"/>
    <property type="match status" value="1"/>
</dbReference>
<dbReference type="PANTHER" id="PTHR44360:SF1">
    <property type="entry name" value="DNAJ HOMOLOG SUBFAMILY B MEMBER 9"/>
    <property type="match status" value="1"/>
</dbReference>
<keyword evidence="1" id="KW-0143">Chaperone</keyword>
<dbReference type="EMBL" id="KU877344">
    <property type="protein sequence ID" value="ANB50484.1"/>
    <property type="molecule type" value="Genomic_DNA"/>
</dbReference>
<sequence>MNYYDILEINQNATQEDIKKSYKKLVIKYHPDKNLNKNTIDKFQQIQSAYQCLSNKKTRKEYDIKRNNYTSINFNFDINDYYNIISEICEKYELDELEIKEIMTIFDIEDYKKDIETVGIDFAYNKLVDKLLIYLSNFSFRKLKQYSFMTPIIDIFSEIYNSQF</sequence>
<dbReference type="Proteomes" id="UP000241365">
    <property type="component" value="Segment"/>
</dbReference>
<dbReference type="InterPro" id="IPR001623">
    <property type="entry name" value="DnaJ_domain"/>
</dbReference>
<dbReference type="KEGG" id="vg:80512846"/>
<dbReference type="GO" id="GO:0051087">
    <property type="term" value="F:protein-folding chaperone binding"/>
    <property type="evidence" value="ECO:0007669"/>
    <property type="project" value="TreeGrafter"/>
</dbReference>
<dbReference type="PROSITE" id="PS50076">
    <property type="entry name" value="DNAJ_2"/>
    <property type="match status" value="1"/>
</dbReference>
<evidence type="ECO:0000313" key="3">
    <source>
        <dbReference type="EMBL" id="ANB50484.1"/>
    </source>
</evidence>
<evidence type="ECO:0000313" key="4">
    <source>
        <dbReference type="Proteomes" id="UP000241365"/>
    </source>
</evidence>
<dbReference type="Gene3D" id="1.10.287.110">
    <property type="entry name" value="DnaJ domain"/>
    <property type="match status" value="1"/>
</dbReference>
<dbReference type="PROSITE" id="PS00636">
    <property type="entry name" value="DNAJ_1"/>
    <property type="match status" value="1"/>
</dbReference>
<dbReference type="GeneID" id="80512846"/>
<dbReference type="InterPro" id="IPR051948">
    <property type="entry name" value="Hsp70_co-chaperone_J-domain"/>
</dbReference>
<dbReference type="InterPro" id="IPR036869">
    <property type="entry name" value="J_dom_sf"/>
</dbReference>
<reference evidence="3 4" key="1">
    <citation type="journal article" date="2016" name="Genome Announc.">
        <title>Complete Genome Sequence of a New Megavirus Family Member Isolated from an Inland Water Lake for the First Time in India.</title>
        <authorList>
            <person name="Chatterjee A."/>
            <person name="Ali F."/>
            <person name="Bange D."/>
            <person name="Kondabagil K."/>
        </authorList>
    </citation>
    <scope>NUCLEOTIDE SEQUENCE [LARGE SCALE GENOMIC DNA]</scope>
    <source>
        <strain evidence="3">1</strain>
    </source>
</reference>
<protein>
    <recommendedName>
        <fullName evidence="2">J domain-containing protein</fullName>
    </recommendedName>
</protein>
<dbReference type="SMART" id="SM00271">
    <property type="entry name" value="DnaJ"/>
    <property type="match status" value="1"/>
</dbReference>
<dbReference type="InterPro" id="IPR018253">
    <property type="entry name" value="DnaJ_domain_CS"/>
</dbReference>
<dbReference type="PANTHER" id="PTHR44360">
    <property type="entry name" value="DNAJ HOMOLOG SUBFAMILY B MEMBER 9"/>
    <property type="match status" value="1"/>
</dbReference>
<organism evidence="3 4">
    <name type="scientific">Powai lake megavirus</name>
    <dbReference type="NCBI Taxonomy" id="1842663"/>
    <lineage>
        <taxon>Viruses</taxon>
        <taxon>Varidnaviria</taxon>
        <taxon>Bamfordvirae</taxon>
        <taxon>Nucleocytoviricota</taxon>
        <taxon>Megaviricetes</taxon>
        <taxon>Imitervirales</taxon>
        <taxon>Mimiviridae</taxon>
        <taxon>Megamimivirinae</taxon>
        <taxon>Megavirus</taxon>
        <taxon>Megavirus powaiense</taxon>
    </lineage>
</organism>
<dbReference type="Pfam" id="PF00226">
    <property type="entry name" value="DnaJ"/>
    <property type="match status" value="1"/>
</dbReference>
<proteinExistence type="predicted"/>
<feature type="domain" description="J" evidence="2">
    <location>
        <begin position="2"/>
        <end position="66"/>
    </location>
</feature>
<dbReference type="PRINTS" id="PR00625">
    <property type="entry name" value="JDOMAIN"/>
</dbReference>
<dbReference type="GO" id="GO:0051787">
    <property type="term" value="F:misfolded protein binding"/>
    <property type="evidence" value="ECO:0007669"/>
    <property type="project" value="TreeGrafter"/>
</dbReference>
<dbReference type="GO" id="GO:0036503">
    <property type="term" value="P:ERAD pathway"/>
    <property type="evidence" value="ECO:0007669"/>
    <property type="project" value="TreeGrafter"/>
</dbReference>
<evidence type="ECO:0000256" key="1">
    <source>
        <dbReference type="ARBA" id="ARBA00023186"/>
    </source>
</evidence>
<dbReference type="SUPFAM" id="SSF46565">
    <property type="entry name" value="Chaperone J-domain"/>
    <property type="match status" value="1"/>
</dbReference>
<accession>A0A167RAV7</accession>